<proteinExistence type="inferred from homology"/>
<dbReference type="Pfam" id="PF04371">
    <property type="entry name" value="PAD_porph"/>
    <property type="match status" value="1"/>
</dbReference>
<evidence type="ECO:0000256" key="2">
    <source>
        <dbReference type="HAMAP-Rule" id="MF_01841"/>
    </source>
</evidence>
<comment type="catalytic activity">
    <reaction evidence="2">
        <text>agmatine + H2O = N-carbamoylputrescine + NH4(+)</text>
        <dbReference type="Rhea" id="RHEA:18037"/>
        <dbReference type="ChEBI" id="CHEBI:15377"/>
        <dbReference type="ChEBI" id="CHEBI:28938"/>
        <dbReference type="ChEBI" id="CHEBI:58145"/>
        <dbReference type="ChEBI" id="CHEBI:58318"/>
        <dbReference type="EC" id="3.5.3.12"/>
    </reaction>
</comment>
<evidence type="ECO:0000313" key="3">
    <source>
        <dbReference type="EMBL" id="RYC75119.1"/>
    </source>
</evidence>
<reference evidence="3 4" key="1">
    <citation type="journal article" date="2018" name="bioRxiv">
        <title>Evidence of independent acquisition and adaption of ultra-small bacteria to human hosts across the highly diverse yet reduced genomes of the phylum Saccharibacteria.</title>
        <authorList>
            <person name="McLean J.S."/>
            <person name="Bor B."/>
            <person name="To T.T."/>
            <person name="Liu Q."/>
            <person name="Kearns K.A."/>
            <person name="Solden L.M."/>
            <person name="Wrighton K.C."/>
            <person name="He X."/>
            <person name="Shi W."/>
        </authorList>
    </citation>
    <scope>NUCLEOTIDE SEQUENCE [LARGE SCALE GENOMIC DNA]</scope>
    <source>
        <strain evidence="3 4">TM7_G3_2_Rum_HOT_351B</strain>
    </source>
</reference>
<sequence>MRLSSTPKQDGFHMPSELAPHKCTYLLWPERPDNWRGGAKPAQKAFREVVEKIAKHEPVVLGVNQSQYLHVLGMNMKNVQVVEISNNDSWIRDTGATMVVNDAGEMRAVDWGFNGYGGLVDGIYFPWDLDDQIAAKMSNIEGVDRYRTDDFVLEGGSIHTDGEGTLLVTEETLLAEGRNPGKSKEEIEVILKEYTGAEKVLWLPYGVYKDEDTNGHVDNICQFVAPGKVVLAWEDNPEDPQHERSVADLEYLQSVTDARGRQLEVVKIHVPNVITITKEESEGVDVVEGTFPRNEGDRLPASYINYYNCNGAIILPVFNDEHDAEAVRVLQECFPDRVIETVYAREILLGGGNIHCITQQVPKV</sequence>
<dbReference type="EC" id="3.5.3.12" evidence="2"/>
<dbReference type="RefSeq" id="WP_129734256.1">
    <property type="nucleotide sequence ID" value="NZ_PRLM01000001.1"/>
</dbReference>
<reference evidence="3 4" key="2">
    <citation type="journal article" date="2020" name="Cell Rep.">
        <title>Acquisition and Adaptation of Ultra-small Parasitic Reduced Genome Bacteria to Mammalian Hosts.</title>
        <authorList>
            <person name="McLean J.S."/>
            <person name="Bor B."/>
            <person name="Kerns K.A."/>
            <person name="Liu Q."/>
            <person name="To T.T."/>
            <person name="Solden L."/>
            <person name="Hendrickson E.L."/>
            <person name="Wrighton K."/>
            <person name="Shi W."/>
            <person name="He X."/>
        </authorList>
    </citation>
    <scope>NUCLEOTIDE SEQUENCE [LARGE SCALE GENOMIC DNA]</scope>
    <source>
        <strain evidence="3 4">TM7_G3_2_Rum_HOT_351B</strain>
    </source>
</reference>
<dbReference type="NCBIfam" id="TIGR03380">
    <property type="entry name" value="agmatine_aguA"/>
    <property type="match status" value="1"/>
</dbReference>
<dbReference type="PANTHER" id="PTHR31377:SF0">
    <property type="entry name" value="AGMATINE DEIMINASE-RELATED"/>
    <property type="match status" value="1"/>
</dbReference>
<name>A0ABY0FQA3_9BACT</name>
<keyword evidence="4" id="KW-1185">Reference proteome</keyword>
<dbReference type="Proteomes" id="UP001191019">
    <property type="component" value="Unassembled WGS sequence"/>
</dbReference>
<gene>
    <name evidence="2 3" type="primary">aguA</name>
    <name evidence="3" type="ORF">G3RUM_00059</name>
</gene>
<dbReference type="EMBL" id="PRLM01000001">
    <property type="protein sequence ID" value="RYC75119.1"/>
    <property type="molecule type" value="Genomic_DNA"/>
</dbReference>
<protein>
    <recommendedName>
        <fullName evidence="2">Putative agmatine deiminase</fullName>
        <ecNumber evidence="2">3.5.3.12</ecNumber>
    </recommendedName>
    <alternativeName>
        <fullName evidence="2">Agmatine iminohydrolase</fullName>
    </alternativeName>
</protein>
<organism evidence="3 4">
    <name type="scientific">Candidatus Nanosyncoccus alces</name>
    <dbReference type="NCBI Taxonomy" id="2171997"/>
    <lineage>
        <taxon>Bacteria</taxon>
        <taxon>Candidatus Saccharimonadota</taxon>
        <taxon>Candidatus Nanosyncoccalia</taxon>
        <taxon>Candidatus Nanosyncoccales</taxon>
        <taxon>Candidatus Nanosyncoccaceae</taxon>
        <taxon>Candidatus Nanosyncoccus</taxon>
    </lineage>
</organism>
<dbReference type="InterPro" id="IPR007466">
    <property type="entry name" value="Peptidyl-Arg-deiminase_porph"/>
</dbReference>
<dbReference type="GO" id="GO:0047632">
    <property type="term" value="F:agmatine deiminase activity"/>
    <property type="evidence" value="ECO:0007669"/>
    <property type="project" value="UniProtKB-EC"/>
</dbReference>
<dbReference type="HAMAP" id="MF_01841">
    <property type="entry name" value="Agmatine_deimin"/>
    <property type="match status" value="1"/>
</dbReference>
<accession>A0ABY0FQA3</accession>
<keyword evidence="1 2" id="KW-0378">Hydrolase</keyword>
<dbReference type="PANTHER" id="PTHR31377">
    <property type="entry name" value="AGMATINE DEIMINASE-RELATED"/>
    <property type="match status" value="1"/>
</dbReference>
<dbReference type="NCBIfam" id="NF010070">
    <property type="entry name" value="PRK13551.1"/>
    <property type="match status" value="1"/>
</dbReference>
<dbReference type="Gene3D" id="3.75.10.10">
    <property type="entry name" value="L-arginine/glycine Amidinotransferase, Chain A"/>
    <property type="match status" value="1"/>
</dbReference>
<feature type="active site" description="Amidino-cysteine intermediate" evidence="2">
    <location>
        <position position="356"/>
    </location>
</feature>
<evidence type="ECO:0000256" key="1">
    <source>
        <dbReference type="ARBA" id="ARBA00022801"/>
    </source>
</evidence>
<evidence type="ECO:0000313" key="4">
    <source>
        <dbReference type="Proteomes" id="UP001191019"/>
    </source>
</evidence>
<comment type="caution">
    <text evidence="3">The sequence shown here is derived from an EMBL/GenBank/DDBJ whole genome shotgun (WGS) entry which is preliminary data.</text>
</comment>
<comment type="similarity">
    <text evidence="2">Belongs to the agmatine deiminase family.</text>
</comment>
<dbReference type="InterPro" id="IPR017754">
    <property type="entry name" value="Agmatine_deiminase"/>
</dbReference>
<dbReference type="SUPFAM" id="SSF55909">
    <property type="entry name" value="Pentein"/>
    <property type="match status" value="1"/>
</dbReference>